<keyword evidence="4" id="KW-0040">ANK repeat</keyword>
<evidence type="ECO:0000256" key="6">
    <source>
        <dbReference type="SAM" id="Coils"/>
    </source>
</evidence>
<keyword evidence="2" id="KW-0597">Phosphoprotein</keyword>
<sequence>MHKASDSLETETVYFTTGSVNGSRTTSRSRRNEWEELIYVYEVEAENWIKQEEKARKIANEREKARLRIQEELRRIEARYQQKRDAERIAREEARRRDLTELKEREKRDRAKRERLTADAWTRYESRWSSLSSSMVPLDFKSTPWPLILSPRSTDDITQDAIAAFLFSQTHSQDQSRRDRIRSAQLRWHPDRFRRFLGRVAEKDKVIVEEGVNIVARILNELMEKEKKKGYYLT</sequence>
<gene>
    <name evidence="7" type="ORF">CPB83DRAFT_765079</name>
</gene>
<keyword evidence="8" id="KW-1185">Reference proteome</keyword>
<evidence type="ECO:0000256" key="5">
    <source>
        <dbReference type="ARBA" id="ARBA00023242"/>
    </source>
</evidence>
<evidence type="ECO:0000256" key="2">
    <source>
        <dbReference type="ARBA" id="ARBA00022553"/>
    </source>
</evidence>
<dbReference type="GO" id="GO:0043124">
    <property type="term" value="P:negative regulation of canonical NF-kappaB signal transduction"/>
    <property type="evidence" value="ECO:0007669"/>
    <property type="project" value="InterPro"/>
</dbReference>
<reference evidence="7" key="1">
    <citation type="submission" date="2020-11" db="EMBL/GenBank/DDBJ databases">
        <authorList>
            <consortium name="DOE Joint Genome Institute"/>
            <person name="Ahrendt S."/>
            <person name="Riley R."/>
            <person name="Andreopoulos W."/>
            <person name="Labutti K."/>
            <person name="Pangilinan J."/>
            <person name="Ruiz-Duenas F.J."/>
            <person name="Barrasa J.M."/>
            <person name="Sanchez-Garcia M."/>
            <person name="Camarero S."/>
            <person name="Miyauchi S."/>
            <person name="Serrano A."/>
            <person name="Linde D."/>
            <person name="Babiker R."/>
            <person name="Drula E."/>
            <person name="Ayuso-Fernandez I."/>
            <person name="Pacheco R."/>
            <person name="Padilla G."/>
            <person name="Ferreira P."/>
            <person name="Barriuso J."/>
            <person name="Kellner H."/>
            <person name="Castanera R."/>
            <person name="Alfaro M."/>
            <person name="Ramirez L."/>
            <person name="Pisabarro A.G."/>
            <person name="Kuo A."/>
            <person name="Tritt A."/>
            <person name="Lipzen A."/>
            <person name="He G."/>
            <person name="Yan M."/>
            <person name="Ng V."/>
            <person name="Cullen D."/>
            <person name="Martin F."/>
            <person name="Rosso M.-N."/>
            <person name="Henrissat B."/>
            <person name="Hibbett D."/>
            <person name="Martinez A.T."/>
            <person name="Grigoriev I.V."/>
        </authorList>
    </citation>
    <scope>NUCLEOTIDE SEQUENCE</scope>
    <source>
        <strain evidence="7">CBS 506.95</strain>
    </source>
</reference>
<keyword evidence="6" id="KW-0175">Coiled coil</keyword>
<comment type="subcellular location">
    <subcellularLocation>
        <location evidence="1">Nucleus</location>
    </subcellularLocation>
</comment>
<protein>
    <submittedName>
        <fullName evidence="7">Uncharacterized protein</fullName>
    </submittedName>
</protein>
<feature type="coiled-coil region" evidence="6">
    <location>
        <begin position="55"/>
        <end position="119"/>
    </location>
</feature>
<comment type="caution">
    <text evidence="7">The sequence shown here is derived from an EMBL/GenBank/DDBJ whole genome shotgun (WGS) entry which is preliminary data.</text>
</comment>
<dbReference type="OrthoDB" id="412109at2759"/>
<dbReference type="AlphaFoldDB" id="A0A9P6JQ99"/>
<evidence type="ECO:0000313" key="8">
    <source>
        <dbReference type="Proteomes" id="UP000807306"/>
    </source>
</evidence>
<dbReference type="Proteomes" id="UP000807306">
    <property type="component" value="Unassembled WGS sequence"/>
</dbReference>
<dbReference type="EMBL" id="MU157846">
    <property type="protein sequence ID" value="KAF9529397.1"/>
    <property type="molecule type" value="Genomic_DNA"/>
</dbReference>
<dbReference type="GO" id="GO:0005634">
    <property type="term" value="C:nucleus"/>
    <property type="evidence" value="ECO:0007669"/>
    <property type="project" value="UniProtKB-SubCell"/>
</dbReference>
<keyword evidence="5" id="KW-0539">Nucleus</keyword>
<evidence type="ECO:0000256" key="1">
    <source>
        <dbReference type="ARBA" id="ARBA00004123"/>
    </source>
</evidence>
<proteinExistence type="predicted"/>
<keyword evidence="3" id="KW-0677">Repeat</keyword>
<dbReference type="PANTHER" id="PTHR15263:SF1">
    <property type="entry name" value="NF-KAPPA-B INHIBITOR-LIKE PROTEIN 1"/>
    <property type="match status" value="1"/>
</dbReference>
<dbReference type="InterPro" id="IPR038753">
    <property type="entry name" value="NFKBIL1"/>
</dbReference>
<organism evidence="7 8">
    <name type="scientific">Crepidotus variabilis</name>
    <dbReference type="NCBI Taxonomy" id="179855"/>
    <lineage>
        <taxon>Eukaryota</taxon>
        <taxon>Fungi</taxon>
        <taxon>Dikarya</taxon>
        <taxon>Basidiomycota</taxon>
        <taxon>Agaricomycotina</taxon>
        <taxon>Agaricomycetes</taxon>
        <taxon>Agaricomycetidae</taxon>
        <taxon>Agaricales</taxon>
        <taxon>Agaricineae</taxon>
        <taxon>Crepidotaceae</taxon>
        <taxon>Crepidotus</taxon>
    </lineage>
</organism>
<evidence type="ECO:0000313" key="7">
    <source>
        <dbReference type="EMBL" id="KAF9529397.1"/>
    </source>
</evidence>
<dbReference type="PANTHER" id="PTHR15263">
    <property type="entry name" value="I-KAPPA-B-LIKE PROTEIN IKBL"/>
    <property type="match status" value="1"/>
</dbReference>
<accession>A0A9P6JQ99</accession>
<evidence type="ECO:0000256" key="3">
    <source>
        <dbReference type="ARBA" id="ARBA00022737"/>
    </source>
</evidence>
<evidence type="ECO:0000256" key="4">
    <source>
        <dbReference type="ARBA" id="ARBA00023043"/>
    </source>
</evidence>
<name>A0A9P6JQ99_9AGAR</name>